<dbReference type="Proteomes" id="UP000516105">
    <property type="component" value="Chromosome"/>
</dbReference>
<keyword evidence="1" id="KW-1133">Transmembrane helix</keyword>
<dbReference type="InterPro" id="IPR048389">
    <property type="entry name" value="YciQ-like_C"/>
</dbReference>
<reference evidence="3 4" key="1">
    <citation type="submission" date="2020-08" db="EMBL/GenBank/DDBJ databases">
        <title>Genome sequence of Sphingomonas sediminicola KACC 15039T.</title>
        <authorList>
            <person name="Hyun D.-W."/>
            <person name="Bae J.-W."/>
        </authorList>
    </citation>
    <scope>NUCLEOTIDE SEQUENCE [LARGE SCALE GENOMIC DNA]</scope>
    <source>
        <strain evidence="3 4">KACC 15039</strain>
    </source>
</reference>
<keyword evidence="1" id="KW-0812">Transmembrane</keyword>
<name>A0ABX6TAT5_9SPHN</name>
<accession>A0ABX6TAT5</accession>
<evidence type="ECO:0000256" key="1">
    <source>
        <dbReference type="SAM" id="Phobius"/>
    </source>
</evidence>
<feature type="transmembrane region" description="Helical" evidence="1">
    <location>
        <begin position="149"/>
        <end position="172"/>
    </location>
</feature>
<keyword evidence="4" id="KW-1185">Reference proteome</keyword>
<organism evidence="3 4">
    <name type="scientific">Sphingomonas sediminicola</name>
    <dbReference type="NCBI Taxonomy" id="386874"/>
    <lineage>
        <taxon>Bacteria</taxon>
        <taxon>Pseudomonadati</taxon>
        <taxon>Pseudomonadota</taxon>
        <taxon>Alphaproteobacteria</taxon>
        <taxon>Sphingomonadales</taxon>
        <taxon>Sphingomonadaceae</taxon>
        <taxon>Sphingomonas</taxon>
    </lineage>
</organism>
<gene>
    <name evidence="3" type="ORF">H9L14_06185</name>
</gene>
<evidence type="ECO:0000313" key="3">
    <source>
        <dbReference type="EMBL" id="QNP46674.1"/>
    </source>
</evidence>
<dbReference type="Pfam" id="PF20990">
    <property type="entry name" value="DUF2207_C"/>
    <property type="match status" value="1"/>
</dbReference>
<sequence>MVGVIAMLGLGIFLYFAWARAGRNPRAGTIVPLFSPPADLTPAGMRYIWKMGADNRAFAAALVDMGVRGHIRLSEEDGGFFSRDKTVLERLPGANPLPPEEEAALRELAKTGEQIVMEQKNHQKFSAAQKSLGDVLKNTYEGVMFNRNWGWAVAGVILFIAAFWLVAAAVVATTDGAAIWRILVTLGAAVVAAMLAMVIHGSSTSGKCLLVLGMFGAGAVALMTGATVLIEALNTGWWQPLVLPLLGLPLVISAFFWIAAPTKDGRKVLDQIAGFKQYLSITERERLDRMHPLRTRRSCSNAICPTQSRWASKTGGRSGLRVSSRQPPRRVSKALFGIREHAIPGATPADLQKASALPWQARSARLQRRQARAAGPAEAGRRVAAVVAAEAAAGSAQAGRNQMVCGFSRYVPSA</sequence>
<feature type="transmembrane region" description="Helical" evidence="1">
    <location>
        <begin position="242"/>
        <end position="260"/>
    </location>
</feature>
<dbReference type="EMBL" id="CP060782">
    <property type="protein sequence ID" value="QNP46674.1"/>
    <property type="molecule type" value="Genomic_DNA"/>
</dbReference>
<feature type="transmembrane region" description="Helical" evidence="1">
    <location>
        <begin position="209"/>
        <end position="230"/>
    </location>
</feature>
<evidence type="ECO:0000313" key="4">
    <source>
        <dbReference type="Proteomes" id="UP000516105"/>
    </source>
</evidence>
<feature type="transmembrane region" description="Helical" evidence="1">
    <location>
        <begin position="178"/>
        <end position="197"/>
    </location>
</feature>
<evidence type="ECO:0000259" key="2">
    <source>
        <dbReference type="Pfam" id="PF20990"/>
    </source>
</evidence>
<feature type="domain" description="Predicted membrane protein YciQ-like C-terminal" evidence="2">
    <location>
        <begin position="34"/>
        <end position="199"/>
    </location>
</feature>
<keyword evidence="1" id="KW-0472">Membrane</keyword>
<proteinExistence type="predicted"/>
<protein>
    <submittedName>
        <fullName evidence="3">DUF2207 domain-containing protein</fullName>
    </submittedName>
</protein>